<dbReference type="InterPro" id="IPR003329">
    <property type="entry name" value="Cytidylyl_trans"/>
</dbReference>
<accession>A0A644TWZ7</accession>
<dbReference type="Gene3D" id="3.90.550.10">
    <property type="entry name" value="Spore Coat Polysaccharide Biosynthesis Protein SpsA, Chain A"/>
    <property type="match status" value="1"/>
</dbReference>
<dbReference type="EMBL" id="VSSQ01000054">
    <property type="protein sequence ID" value="MPL70722.1"/>
    <property type="molecule type" value="Genomic_DNA"/>
</dbReference>
<dbReference type="SUPFAM" id="SSF53448">
    <property type="entry name" value="Nucleotide-diphospho-sugar transferases"/>
    <property type="match status" value="1"/>
</dbReference>
<sequence>MRVGVLITARLGSTRLPRKHLLPVHGKPILQYLVDAINREFASEIAHGEMVVAIATSVYPENQEFKTAIQGCRVFAGSDENIPLRHLQAAESLMIDAILSVDGDDILCAPQAMRAAYESLLTGARFVKTEGLPLGMNISGYSTDILKSALKQYGSGGLLETGWGRVFGDIEPVRITLKCRAPDSLRFTLDYKEDYMFFSALLDEPSIVSGDITACEIADLVLARGLDRITQPIADEYWANFNANVKNEEARRNV</sequence>
<reference evidence="1" key="1">
    <citation type="submission" date="2019-08" db="EMBL/GenBank/DDBJ databases">
        <authorList>
            <person name="Kucharzyk K."/>
            <person name="Murdoch R.W."/>
            <person name="Higgins S."/>
            <person name="Loffler F."/>
        </authorList>
    </citation>
    <scope>NUCLEOTIDE SEQUENCE</scope>
</reference>
<gene>
    <name evidence="1" type="ORF">SDC9_16483</name>
</gene>
<proteinExistence type="predicted"/>
<organism evidence="1">
    <name type="scientific">bioreactor metagenome</name>
    <dbReference type="NCBI Taxonomy" id="1076179"/>
    <lineage>
        <taxon>unclassified sequences</taxon>
        <taxon>metagenomes</taxon>
        <taxon>ecological metagenomes</taxon>
    </lineage>
</organism>
<evidence type="ECO:0000313" key="1">
    <source>
        <dbReference type="EMBL" id="MPL70722.1"/>
    </source>
</evidence>
<comment type="caution">
    <text evidence="1">The sequence shown here is derived from an EMBL/GenBank/DDBJ whole genome shotgun (WGS) entry which is preliminary data.</text>
</comment>
<dbReference type="AlphaFoldDB" id="A0A644TWZ7"/>
<dbReference type="Pfam" id="PF02348">
    <property type="entry name" value="CTP_transf_3"/>
    <property type="match status" value="1"/>
</dbReference>
<dbReference type="InterPro" id="IPR029044">
    <property type="entry name" value="Nucleotide-diphossugar_trans"/>
</dbReference>
<name>A0A644TWZ7_9ZZZZ</name>
<evidence type="ECO:0008006" key="2">
    <source>
        <dbReference type="Google" id="ProtNLM"/>
    </source>
</evidence>
<protein>
    <recommendedName>
        <fullName evidence="2">3-deoxy-manno-octulosonate cytidylyltransferase</fullName>
    </recommendedName>
</protein>